<dbReference type="Proteomes" id="UP000499080">
    <property type="component" value="Unassembled WGS sequence"/>
</dbReference>
<name>A0A4Y2CUZ4_ARAVE</name>
<reference evidence="1 2" key="1">
    <citation type="journal article" date="2019" name="Sci. Rep.">
        <title>Orb-weaving spider Araneus ventricosus genome elucidates the spidroin gene catalogue.</title>
        <authorList>
            <person name="Kono N."/>
            <person name="Nakamura H."/>
            <person name="Ohtoshi R."/>
            <person name="Moran D.A.P."/>
            <person name="Shinohara A."/>
            <person name="Yoshida Y."/>
            <person name="Fujiwara M."/>
            <person name="Mori M."/>
            <person name="Tomita M."/>
            <person name="Arakawa K."/>
        </authorList>
    </citation>
    <scope>NUCLEOTIDE SEQUENCE [LARGE SCALE GENOMIC DNA]</scope>
</reference>
<accession>A0A4Y2CUZ4</accession>
<organism evidence="1 2">
    <name type="scientific">Araneus ventricosus</name>
    <name type="common">Orbweaver spider</name>
    <name type="synonym">Epeira ventricosa</name>
    <dbReference type="NCBI Taxonomy" id="182803"/>
    <lineage>
        <taxon>Eukaryota</taxon>
        <taxon>Metazoa</taxon>
        <taxon>Ecdysozoa</taxon>
        <taxon>Arthropoda</taxon>
        <taxon>Chelicerata</taxon>
        <taxon>Arachnida</taxon>
        <taxon>Araneae</taxon>
        <taxon>Araneomorphae</taxon>
        <taxon>Entelegynae</taxon>
        <taxon>Araneoidea</taxon>
        <taxon>Araneidae</taxon>
        <taxon>Araneus</taxon>
    </lineage>
</organism>
<gene>
    <name evidence="1" type="ORF">AVEN_101425_1</name>
</gene>
<evidence type="ECO:0000313" key="1">
    <source>
        <dbReference type="EMBL" id="GBM08292.1"/>
    </source>
</evidence>
<evidence type="ECO:0000313" key="2">
    <source>
        <dbReference type="Proteomes" id="UP000499080"/>
    </source>
</evidence>
<protein>
    <submittedName>
        <fullName evidence="1">Uncharacterized protein</fullName>
    </submittedName>
</protein>
<dbReference type="AlphaFoldDB" id="A0A4Y2CUZ4"/>
<sequence>MAVLSTSGSISVNIALKYLKLCSLKIWQDRWNLLETGRRAFLYLPQVNINRASFNSKINQFITRHGAFVTYLHGFCLCSHDRCVCGYKGNPNHYATVFPVTKPFHFKKPSAENLSAWCENIVQSKRSLARLMNIMKILHEQKHDIIMD</sequence>
<dbReference type="OrthoDB" id="6437659at2759"/>
<proteinExistence type="predicted"/>
<keyword evidence="2" id="KW-1185">Reference proteome</keyword>
<comment type="caution">
    <text evidence="1">The sequence shown here is derived from an EMBL/GenBank/DDBJ whole genome shotgun (WGS) entry which is preliminary data.</text>
</comment>
<dbReference type="EMBL" id="BGPR01000255">
    <property type="protein sequence ID" value="GBM08292.1"/>
    <property type="molecule type" value="Genomic_DNA"/>
</dbReference>